<name>A0ABM9D3R2_9LACO</name>
<evidence type="ECO:0000259" key="1">
    <source>
        <dbReference type="Pfam" id="PF00248"/>
    </source>
</evidence>
<proteinExistence type="predicted"/>
<evidence type="ECO:0000313" key="2">
    <source>
        <dbReference type="EMBL" id="CAH1853913.1"/>
    </source>
</evidence>
<feature type="domain" description="NADP-dependent oxidoreductase" evidence="1">
    <location>
        <begin position="13"/>
        <end position="269"/>
    </location>
</feature>
<sequence>MTVIDFNGIQLPNIGIGTWHMGSDHRRFQIERDTIQTGIEHGATVIDTAEMYGNGDSEILVGNAIAPYNRQQLFLISKFYPQHALEPSLSQALTASLARLQTTYLDLYLYHWRGEAPLNQTVAELQALQASGKIRHWGVSNFDLADMQELLDQPGGKTVFANEDLYNLGERGIEYSLIPWQNQRQIPLIAYSPIDAGDSRHHNLATNPTVQTLASKYRVTPYQILLAWTVRNQQTLAIPQTSNPDHMLENIVAGNLTLAADDLAALDQVFPKPNRKEPLAVI</sequence>
<dbReference type="PIRSF" id="PIRSF000097">
    <property type="entry name" value="AKR"/>
    <property type="match status" value="1"/>
</dbReference>
<dbReference type="InterPro" id="IPR036812">
    <property type="entry name" value="NAD(P)_OxRdtase_dom_sf"/>
</dbReference>
<accession>A0ABM9D3R2</accession>
<dbReference type="EC" id="1.1.1.-" evidence="2"/>
<keyword evidence="3" id="KW-1185">Reference proteome</keyword>
<dbReference type="GO" id="GO:0016491">
    <property type="term" value="F:oxidoreductase activity"/>
    <property type="evidence" value="ECO:0007669"/>
    <property type="project" value="UniProtKB-KW"/>
</dbReference>
<evidence type="ECO:0000313" key="3">
    <source>
        <dbReference type="Proteomes" id="UP000838102"/>
    </source>
</evidence>
<dbReference type="EMBL" id="CAKOEU010000003">
    <property type="protein sequence ID" value="CAH1853913.1"/>
    <property type="molecule type" value="Genomic_DNA"/>
</dbReference>
<dbReference type="PANTHER" id="PTHR43638:SF3">
    <property type="entry name" value="ALDEHYDE REDUCTASE"/>
    <property type="match status" value="1"/>
</dbReference>
<protein>
    <submittedName>
        <fullName evidence="2">Aldo-keto reductase IolS</fullName>
        <ecNumber evidence="2">1.1.1.-</ecNumber>
    </submittedName>
</protein>
<organism evidence="2 3">
    <name type="scientific">Convivina praedatoris</name>
    <dbReference type="NCBI Taxonomy" id="2880963"/>
    <lineage>
        <taxon>Bacteria</taxon>
        <taxon>Bacillati</taxon>
        <taxon>Bacillota</taxon>
        <taxon>Bacilli</taxon>
        <taxon>Lactobacillales</taxon>
        <taxon>Lactobacillaceae</taxon>
        <taxon>Convivina</taxon>
    </lineage>
</organism>
<dbReference type="InterPro" id="IPR020471">
    <property type="entry name" value="AKR"/>
</dbReference>
<gene>
    <name evidence="2" type="primary">iolS</name>
    <name evidence="2" type="ORF">LMG032447_00745</name>
</gene>
<reference evidence="2" key="1">
    <citation type="submission" date="2022-03" db="EMBL/GenBank/DDBJ databases">
        <authorList>
            <person name="Hettiarachchi G."/>
        </authorList>
    </citation>
    <scope>NUCLEOTIDE SEQUENCE</scope>
    <source>
        <strain evidence="2">LMG 32447</strain>
    </source>
</reference>
<dbReference type="PRINTS" id="PR00069">
    <property type="entry name" value="ALDKETRDTASE"/>
</dbReference>
<dbReference type="RefSeq" id="WP_248706159.1">
    <property type="nucleotide sequence ID" value="NZ_CAKOEU010000003.1"/>
</dbReference>
<dbReference type="InterPro" id="IPR023210">
    <property type="entry name" value="NADP_OxRdtase_dom"/>
</dbReference>
<dbReference type="Pfam" id="PF00248">
    <property type="entry name" value="Aldo_ket_red"/>
    <property type="match status" value="1"/>
</dbReference>
<dbReference type="PANTHER" id="PTHR43638">
    <property type="entry name" value="OXIDOREDUCTASE, ALDO/KETO REDUCTASE FAMILY PROTEIN"/>
    <property type="match status" value="1"/>
</dbReference>
<dbReference type="Gene3D" id="3.20.20.100">
    <property type="entry name" value="NADP-dependent oxidoreductase domain"/>
    <property type="match status" value="1"/>
</dbReference>
<dbReference type="Proteomes" id="UP000838102">
    <property type="component" value="Unassembled WGS sequence"/>
</dbReference>
<keyword evidence="2" id="KW-0560">Oxidoreductase</keyword>
<dbReference type="SUPFAM" id="SSF51430">
    <property type="entry name" value="NAD(P)-linked oxidoreductase"/>
    <property type="match status" value="1"/>
</dbReference>
<comment type="caution">
    <text evidence="2">The sequence shown here is derived from an EMBL/GenBank/DDBJ whole genome shotgun (WGS) entry which is preliminary data.</text>
</comment>